<dbReference type="SUPFAM" id="SSF56801">
    <property type="entry name" value="Acetyl-CoA synthetase-like"/>
    <property type="match status" value="1"/>
</dbReference>
<feature type="domain" description="AMP-dependent synthetase/ligase" evidence="1">
    <location>
        <begin position="34"/>
        <end position="134"/>
    </location>
</feature>
<feature type="non-terminal residue" evidence="2">
    <location>
        <position position="143"/>
    </location>
</feature>
<evidence type="ECO:0000313" key="2">
    <source>
        <dbReference type="EMBL" id="KAK8770481.1"/>
    </source>
</evidence>
<evidence type="ECO:0000313" key="3">
    <source>
        <dbReference type="Proteomes" id="UP001321473"/>
    </source>
</evidence>
<name>A0AAQ4E6Y7_AMBAM</name>
<accession>A0AAQ4E6Y7</accession>
<dbReference type="Proteomes" id="UP001321473">
    <property type="component" value="Unassembled WGS sequence"/>
</dbReference>
<keyword evidence="3" id="KW-1185">Reference proteome</keyword>
<dbReference type="AlphaFoldDB" id="A0AAQ4E6Y7"/>
<gene>
    <name evidence="2" type="ORF">V5799_013054</name>
</gene>
<organism evidence="2 3">
    <name type="scientific">Amblyomma americanum</name>
    <name type="common">Lone star tick</name>
    <dbReference type="NCBI Taxonomy" id="6943"/>
    <lineage>
        <taxon>Eukaryota</taxon>
        <taxon>Metazoa</taxon>
        <taxon>Ecdysozoa</taxon>
        <taxon>Arthropoda</taxon>
        <taxon>Chelicerata</taxon>
        <taxon>Arachnida</taxon>
        <taxon>Acari</taxon>
        <taxon>Parasitiformes</taxon>
        <taxon>Ixodida</taxon>
        <taxon>Ixodoidea</taxon>
        <taxon>Ixodidae</taxon>
        <taxon>Amblyomminae</taxon>
        <taxon>Amblyomma</taxon>
    </lineage>
</organism>
<protein>
    <recommendedName>
        <fullName evidence="1">AMP-dependent synthetase/ligase domain-containing protein</fullName>
    </recommendedName>
</protein>
<reference evidence="2 3" key="1">
    <citation type="journal article" date="2023" name="Arcadia Sci">
        <title>De novo assembly of a long-read Amblyomma americanum tick genome.</title>
        <authorList>
            <person name="Chou S."/>
            <person name="Poskanzer K.E."/>
            <person name="Rollins M."/>
            <person name="Thuy-Boun P.S."/>
        </authorList>
    </citation>
    <scope>NUCLEOTIDE SEQUENCE [LARGE SCALE GENOMIC DNA]</scope>
    <source>
        <strain evidence="2">F_SG_1</strain>
        <tissue evidence="2">Salivary glands</tissue>
    </source>
</reference>
<dbReference type="Gene3D" id="3.40.50.12780">
    <property type="entry name" value="N-terminal domain of ligase-like"/>
    <property type="match status" value="1"/>
</dbReference>
<dbReference type="InterPro" id="IPR000873">
    <property type="entry name" value="AMP-dep_synth/lig_dom"/>
</dbReference>
<dbReference type="InterPro" id="IPR042099">
    <property type="entry name" value="ANL_N_sf"/>
</dbReference>
<proteinExistence type="predicted"/>
<dbReference type="Pfam" id="PF00501">
    <property type="entry name" value="AMP-binding"/>
    <property type="match status" value="1"/>
</dbReference>
<dbReference type="EMBL" id="JARKHS020021086">
    <property type="protein sequence ID" value="KAK8770481.1"/>
    <property type="molecule type" value="Genomic_DNA"/>
</dbReference>
<dbReference type="PANTHER" id="PTHR43767:SF1">
    <property type="entry name" value="NONRIBOSOMAL PEPTIDE SYNTHASE PES1 (EUROFUNG)-RELATED"/>
    <property type="match status" value="1"/>
</dbReference>
<comment type="caution">
    <text evidence="2">The sequence shown here is derived from an EMBL/GenBank/DDBJ whole genome shotgun (WGS) entry which is preliminary data.</text>
</comment>
<dbReference type="InterPro" id="IPR050237">
    <property type="entry name" value="ATP-dep_AMP-bd_enzyme"/>
</dbReference>
<dbReference type="PANTHER" id="PTHR43767">
    <property type="entry name" value="LONG-CHAIN-FATTY-ACID--COA LIGASE"/>
    <property type="match status" value="1"/>
</dbReference>
<sequence length="143" mass="15872">MKGRIEDGVVHSPSPRIEIPVCSFYVLAREKLLMNPDKTALVDDVMTFTRAEMLTHMQRYAVGFRQNGLLPGDRVCVHLKNTAENLIAMYGCVLAGATIVLAKTSLTEGELRYQAQDSDSTHILTDEECTEKVSKAIANLDMK</sequence>
<evidence type="ECO:0000259" key="1">
    <source>
        <dbReference type="Pfam" id="PF00501"/>
    </source>
</evidence>